<proteinExistence type="predicted"/>
<comment type="caution">
    <text evidence="3">The sequence shown here is derived from an EMBL/GenBank/DDBJ whole genome shotgun (WGS) entry which is preliminary data.</text>
</comment>
<protein>
    <submittedName>
        <fullName evidence="3">DUF4397 domain-containing protein</fullName>
    </submittedName>
</protein>
<dbReference type="AlphaFoldDB" id="A0A3R9NFP7"/>
<feature type="chain" id="PRO_5018754116" evidence="1">
    <location>
        <begin position="25"/>
        <end position="250"/>
    </location>
</feature>
<dbReference type="PROSITE" id="PS51257">
    <property type="entry name" value="PROKAR_LIPOPROTEIN"/>
    <property type="match status" value="1"/>
</dbReference>
<dbReference type="Proteomes" id="UP000270291">
    <property type="component" value="Unassembled WGS sequence"/>
</dbReference>
<keyword evidence="1" id="KW-0732">Signal</keyword>
<reference evidence="3 4" key="1">
    <citation type="submission" date="2018-12" db="EMBL/GenBank/DDBJ databases">
        <authorList>
            <person name="Feng G."/>
            <person name="Zhu H."/>
        </authorList>
    </citation>
    <scope>NUCLEOTIDE SEQUENCE [LARGE SCALE GENOMIC DNA]</scope>
    <source>
        <strain evidence="3 4">LMG 26000</strain>
    </source>
</reference>
<sequence>MKTLTSLFRPAVLLAALPAVLAFSACSNNDDDNTTPTPDQGKVLISHAAASANIPVKALVNDTEVGQLTYGQTTSGYLNVNAGSPTLKINNSANQTAATQQVTIAKDQNYSVFAYAPTATTVGLVSFTDDLTAPASGQAKVRIVHLALNAPTPVKLSQVTVAGATDVPGASAAFGAASGFVSIPAASYNLLVTTGSASTPVVIVGDGTGNSSTTASKNYESGKIYTVVVRGITSNLDPALQPKAVVIQHN</sequence>
<organism evidence="3 4">
    <name type="scientific">Hymenobacter perfusus</name>
    <dbReference type="NCBI Taxonomy" id="1236770"/>
    <lineage>
        <taxon>Bacteria</taxon>
        <taxon>Pseudomonadati</taxon>
        <taxon>Bacteroidota</taxon>
        <taxon>Cytophagia</taxon>
        <taxon>Cytophagales</taxon>
        <taxon>Hymenobacteraceae</taxon>
        <taxon>Hymenobacter</taxon>
    </lineage>
</organism>
<keyword evidence="4" id="KW-1185">Reference proteome</keyword>
<evidence type="ECO:0000259" key="2">
    <source>
        <dbReference type="Pfam" id="PF14344"/>
    </source>
</evidence>
<dbReference type="OrthoDB" id="9792011at2"/>
<dbReference type="EMBL" id="RWIU01000001">
    <property type="protein sequence ID" value="RSK46083.1"/>
    <property type="molecule type" value="Genomic_DNA"/>
</dbReference>
<dbReference type="RefSeq" id="WP_125435400.1">
    <property type="nucleotide sequence ID" value="NZ_RWIU01000001.1"/>
</dbReference>
<feature type="signal peptide" evidence="1">
    <location>
        <begin position="1"/>
        <end position="24"/>
    </location>
</feature>
<name>A0A3R9NFP7_9BACT</name>
<accession>A0A3R9NFP7</accession>
<evidence type="ECO:0000256" key="1">
    <source>
        <dbReference type="SAM" id="SignalP"/>
    </source>
</evidence>
<gene>
    <name evidence="3" type="ORF">EI293_02625</name>
</gene>
<evidence type="ECO:0000313" key="4">
    <source>
        <dbReference type="Proteomes" id="UP000270291"/>
    </source>
</evidence>
<dbReference type="InterPro" id="IPR025510">
    <property type="entry name" value="DUF4397"/>
</dbReference>
<evidence type="ECO:0000313" key="3">
    <source>
        <dbReference type="EMBL" id="RSK46083.1"/>
    </source>
</evidence>
<feature type="domain" description="DUF4397" evidence="2">
    <location>
        <begin position="43"/>
        <end position="152"/>
    </location>
</feature>
<dbReference type="Pfam" id="PF14344">
    <property type="entry name" value="DUF4397"/>
    <property type="match status" value="1"/>
</dbReference>